<reference evidence="1" key="1">
    <citation type="submission" date="2013-10" db="EMBL/GenBank/DDBJ databases">
        <title>Genomic analysis of the causative agents of coccidiosis in chickens.</title>
        <authorList>
            <person name="Reid A.J."/>
            <person name="Blake D."/>
            <person name="Billington K."/>
            <person name="Browne H."/>
            <person name="Dunn M."/>
            <person name="Hung S."/>
            <person name="Kawahara F."/>
            <person name="Miranda-Saavedra D."/>
            <person name="Mourier T."/>
            <person name="Nagra H."/>
            <person name="Otto T.D."/>
            <person name="Rawlings N."/>
            <person name="Sanchez A."/>
            <person name="Sanders M."/>
            <person name="Subramaniam C."/>
            <person name="Tay Y."/>
            <person name="Dear P."/>
            <person name="Doerig C."/>
            <person name="Gruber A."/>
            <person name="Parkinson J."/>
            <person name="Shirley M."/>
            <person name="Wan K.L."/>
            <person name="Berriman M."/>
            <person name="Tomley F."/>
            <person name="Pain A."/>
        </authorList>
    </citation>
    <scope>NUCLEOTIDE SEQUENCE [LARGE SCALE GENOMIC DNA]</scope>
    <source>
        <strain evidence="1">Houghton</strain>
    </source>
</reference>
<dbReference type="Proteomes" id="UP000018050">
    <property type="component" value="Unassembled WGS sequence"/>
</dbReference>
<dbReference type="EMBL" id="HG672724">
    <property type="protein sequence ID" value="CDI82744.1"/>
    <property type="molecule type" value="Genomic_DNA"/>
</dbReference>
<dbReference type="AlphaFoldDB" id="U6GW21"/>
<sequence length="153" mass="17021">MRRRPARDAPETLRGNMQIKVVARAREAPLCFQNHSPNREIMGAESHPCVSALQQASGWCGHPHSVPYSHSLTHVMAGATVRRPWRCAAKLLSTSVCREKAKALSALEVLPDPTEHRREPPTSSHVSRTVREASIRSIGYLPVDSLDQCKIDR</sequence>
<accession>U6GW21</accession>
<organism evidence="1 2">
    <name type="scientific">Eimeria acervulina</name>
    <name type="common">Coccidian parasite</name>
    <dbReference type="NCBI Taxonomy" id="5801"/>
    <lineage>
        <taxon>Eukaryota</taxon>
        <taxon>Sar</taxon>
        <taxon>Alveolata</taxon>
        <taxon>Apicomplexa</taxon>
        <taxon>Conoidasida</taxon>
        <taxon>Coccidia</taxon>
        <taxon>Eucoccidiorida</taxon>
        <taxon>Eimeriorina</taxon>
        <taxon>Eimeriidae</taxon>
        <taxon>Eimeria</taxon>
    </lineage>
</organism>
<reference evidence="1" key="2">
    <citation type="submission" date="2013-10" db="EMBL/GenBank/DDBJ databases">
        <authorList>
            <person name="Aslett M."/>
        </authorList>
    </citation>
    <scope>NUCLEOTIDE SEQUENCE [LARGE SCALE GENOMIC DNA]</scope>
    <source>
        <strain evidence="1">Houghton</strain>
    </source>
</reference>
<evidence type="ECO:0000313" key="2">
    <source>
        <dbReference type="Proteomes" id="UP000018050"/>
    </source>
</evidence>
<dbReference type="RefSeq" id="XP_013247973.1">
    <property type="nucleotide sequence ID" value="XM_013392519.1"/>
</dbReference>
<name>U6GW21_EIMAC</name>
<evidence type="ECO:0000313" key="1">
    <source>
        <dbReference type="EMBL" id="CDI82744.1"/>
    </source>
</evidence>
<dbReference type="GeneID" id="25274823"/>
<dbReference type="VEuPathDB" id="ToxoDB:EAH_00067530"/>
<gene>
    <name evidence="1" type="ORF">EAH_00067530</name>
</gene>
<keyword evidence="2" id="KW-1185">Reference proteome</keyword>
<protein>
    <submittedName>
        <fullName evidence="1">Uncharacterized protein</fullName>
    </submittedName>
</protein>
<proteinExistence type="predicted"/>